<dbReference type="InterPro" id="IPR023606">
    <property type="entry name" value="CoA-Trfase_III_dom_1_sf"/>
</dbReference>
<accession>A0A381SZZ9</accession>
<dbReference type="EMBL" id="UINC01003742">
    <property type="protein sequence ID" value="SVA08881.1"/>
    <property type="molecule type" value="Genomic_DNA"/>
</dbReference>
<protein>
    <recommendedName>
        <fullName evidence="3">CoA transferase</fullName>
    </recommendedName>
</protein>
<reference evidence="2" key="1">
    <citation type="submission" date="2018-05" db="EMBL/GenBank/DDBJ databases">
        <authorList>
            <person name="Lanie J.A."/>
            <person name="Ng W.-L."/>
            <person name="Kazmierczak K.M."/>
            <person name="Andrzejewski T.M."/>
            <person name="Davidsen T.M."/>
            <person name="Wayne K.J."/>
            <person name="Tettelin H."/>
            <person name="Glass J.I."/>
            <person name="Rusch D."/>
            <person name="Podicherti R."/>
            <person name="Tsui H.-C.T."/>
            <person name="Winkler M.E."/>
        </authorList>
    </citation>
    <scope>NUCLEOTIDE SEQUENCE</scope>
</reference>
<sequence>MNQNNSVCTLPLHGVRVLDLTTMVSGPIATMLLAEQGADVIKIESPAGDYMRQVGTKHKGMTSSFLTCNRGKRSMCVDIKQPLGLALVLELVKSTDVLVQNFRPGVIERMGLGEDKVRNLKPDIIYLSISGFGKSGPHAHQRVYDPVIQALSGLADVQRDQVTGVPRMVRTIICDKTTALTAAHAITTALFHRERTGKGQTMDLAMLDTMVGFLWPETMGSLSFVGKEQDPAHSQKSPDLVFKTVDGYITAGANSNSEWEGMCNALNRQDLICDPRFKTAQARSENISQRRQIMSDEIATWVSEEILGRFDSEGVASAPILPRVDLINSPHIVDNNILNVINDETLGDVRVPRPPVQYSGKPTPTTKLAPFQGADNQELMLELGYKNTEINQYVRDGILHQPIVAD</sequence>
<dbReference type="Gene3D" id="3.30.1540.10">
    <property type="entry name" value="formyl-coa transferase, domain 3"/>
    <property type="match status" value="1"/>
</dbReference>
<dbReference type="Gene3D" id="3.40.50.10540">
    <property type="entry name" value="Crotonobetainyl-coa:carnitine coa-transferase, domain 1"/>
    <property type="match status" value="1"/>
</dbReference>
<dbReference type="SUPFAM" id="SSF89796">
    <property type="entry name" value="CoA-transferase family III (CaiB/BaiF)"/>
    <property type="match status" value="1"/>
</dbReference>
<organism evidence="2">
    <name type="scientific">marine metagenome</name>
    <dbReference type="NCBI Taxonomy" id="408172"/>
    <lineage>
        <taxon>unclassified sequences</taxon>
        <taxon>metagenomes</taxon>
        <taxon>ecological metagenomes</taxon>
    </lineage>
</organism>
<dbReference type="PANTHER" id="PTHR48207:SF3">
    <property type="entry name" value="SUCCINATE--HYDROXYMETHYLGLUTARATE COA-TRANSFERASE"/>
    <property type="match status" value="1"/>
</dbReference>
<dbReference type="AlphaFoldDB" id="A0A381SZZ9"/>
<proteinExistence type="predicted"/>
<dbReference type="InterPro" id="IPR003673">
    <property type="entry name" value="CoA-Trfase_fam_III"/>
</dbReference>
<dbReference type="GO" id="GO:0008410">
    <property type="term" value="F:CoA-transferase activity"/>
    <property type="evidence" value="ECO:0007669"/>
    <property type="project" value="TreeGrafter"/>
</dbReference>
<name>A0A381SZZ9_9ZZZZ</name>
<dbReference type="InterPro" id="IPR044855">
    <property type="entry name" value="CoA-Trfase_III_dom3_sf"/>
</dbReference>
<evidence type="ECO:0000256" key="1">
    <source>
        <dbReference type="ARBA" id="ARBA00022679"/>
    </source>
</evidence>
<gene>
    <name evidence="2" type="ORF">METZ01_LOCUS61735</name>
</gene>
<dbReference type="PANTHER" id="PTHR48207">
    <property type="entry name" value="SUCCINATE--HYDROXYMETHYLGLUTARATE COA-TRANSFERASE"/>
    <property type="match status" value="1"/>
</dbReference>
<dbReference type="InterPro" id="IPR050483">
    <property type="entry name" value="CoA-transferase_III_domain"/>
</dbReference>
<evidence type="ECO:0000313" key="2">
    <source>
        <dbReference type="EMBL" id="SVA08881.1"/>
    </source>
</evidence>
<evidence type="ECO:0008006" key="3">
    <source>
        <dbReference type="Google" id="ProtNLM"/>
    </source>
</evidence>
<keyword evidence="1" id="KW-0808">Transferase</keyword>
<dbReference type="Pfam" id="PF02515">
    <property type="entry name" value="CoA_transf_3"/>
    <property type="match status" value="1"/>
</dbReference>